<evidence type="ECO:0000313" key="2">
    <source>
        <dbReference type="Proteomes" id="UP001549110"/>
    </source>
</evidence>
<accession>A0ABV2EG19</accession>
<comment type="caution">
    <text evidence="1">The sequence shown here is derived from an EMBL/GenBank/DDBJ whole genome shotgun (WGS) entry which is preliminary data.</text>
</comment>
<name>A0ABV2EG19_9CAUL</name>
<dbReference type="RefSeq" id="WP_354297260.1">
    <property type="nucleotide sequence ID" value="NZ_JBEPLU010000001.1"/>
</dbReference>
<keyword evidence="2" id="KW-1185">Reference proteome</keyword>
<dbReference type="Proteomes" id="UP001549110">
    <property type="component" value="Unassembled WGS sequence"/>
</dbReference>
<sequence>MVDDVTAEDAYVAFKMIIGDLAARAMEFGEDASPPTILLKIDELQAIGDIGRDIALAADATAMALRRAYHHET</sequence>
<reference evidence="1 2" key="1">
    <citation type="submission" date="2024-06" db="EMBL/GenBank/DDBJ databases">
        <title>Genomic Encyclopedia of Type Strains, Phase IV (KMG-IV): sequencing the most valuable type-strain genomes for metagenomic binning, comparative biology and taxonomic classification.</title>
        <authorList>
            <person name="Goeker M."/>
        </authorList>
    </citation>
    <scope>NUCLEOTIDE SEQUENCE [LARGE SCALE GENOMIC DNA]</scope>
    <source>
        <strain evidence="1 2">DSM 17809</strain>
    </source>
</reference>
<dbReference type="EMBL" id="JBEPLU010000001">
    <property type="protein sequence ID" value="MET3525985.1"/>
    <property type="molecule type" value="Genomic_DNA"/>
</dbReference>
<organism evidence="1 2">
    <name type="scientific">Phenylobacterium koreense</name>
    <dbReference type="NCBI Taxonomy" id="266125"/>
    <lineage>
        <taxon>Bacteria</taxon>
        <taxon>Pseudomonadati</taxon>
        <taxon>Pseudomonadota</taxon>
        <taxon>Alphaproteobacteria</taxon>
        <taxon>Caulobacterales</taxon>
        <taxon>Caulobacteraceae</taxon>
        <taxon>Phenylobacterium</taxon>
    </lineage>
</organism>
<evidence type="ECO:0000313" key="1">
    <source>
        <dbReference type="EMBL" id="MET3525985.1"/>
    </source>
</evidence>
<proteinExistence type="predicted"/>
<gene>
    <name evidence="1" type="ORF">ABID41_001080</name>
</gene>
<protein>
    <submittedName>
        <fullName evidence="1">Uncharacterized protein</fullName>
    </submittedName>
</protein>